<sequence>MQVVQKVVMTGQAATRYGSIPEALACAPCNETDTVLVSAPIGHTTGLLIGFMAVLNQAVWILTQPLLGLQETAQVVKEHKVTWAFVISSQLLRICEGMRRMGERMESVRRIAVGGGPLSQSAYNAAFDAFGNLESISNIYGMTESGRITFAPAMRCGTDLGFPAPLVEVKVVDPVFYEKLGANQTGEIWFRGPTVMLGYYKHSEETIEFFDSDGWGKTGDAGYYDKNGRFFFVQRLKEMIKCMENQVAPAELEELLLQEHPEDIAEVAVVGLADPRYGEAPAAAVVPKDKKMIVDHSDFRERIQATIAENMAVHKHLYGGVFLFDSLPKNEIGKVNRSALVQKIAATTPS</sequence>
<dbReference type="SUPFAM" id="SSF56801">
    <property type="entry name" value="Acetyl-CoA synthetase-like"/>
    <property type="match status" value="1"/>
</dbReference>
<evidence type="ECO:0000313" key="6">
    <source>
        <dbReference type="Proteomes" id="UP000821837"/>
    </source>
</evidence>
<dbReference type="Gene3D" id="3.30.300.30">
    <property type="match status" value="1"/>
</dbReference>
<evidence type="ECO:0000256" key="2">
    <source>
        <dbReference type="ARBA" id="ARBA00023140"/>
    </source>
</evidence>
<dbReference type="AlphaFoldDB" id="A0A9D4T4E6"/>
<dbReference type="VEuPathDB" id="VectorBase:RSAN_039816"/>
<keyword evidence="6" id="KW-1185">Reference proteome</keyword>
<dbReference type="InterPro" id="IPR000873">
    <property type="entry name" value="AMP-dep_synth/lig_dom"/>
</dbReference>
<dbReference type="InterPro" id="IPR045851">
    <property type="entry name" value="AMP-bd_C_sf"/>
</dbReference>
<protein>
    <recommendedName>
        <fullName evidence="7">Luciferin 4-monooxygenase</fullName>
    </recommendedName>
</protein>
<dbReference type="Pfam" id="PF00501">
    <property type="entry name" value="AMP-binding"/>
    <property type="match status" value="1"/>
</dbReference>
<dbReference type="GO" id="GO:0016405">
    <property type="term" value="F:CoA-ligase activity"/>
    <property type="evidence" value="ECO:0007669"/>
    <property type="project" value="TreeGrafter"/>
</dbReference>
<keyword evidence="2" id="KW-0576">Peroxisome</keyword>
<dbReference type="PANTHER" id="PTHR24096">
    <property type="entry name" value="LONG-CHAIN-FATTY-ACID--COA LIGASE"/>
    <property type="match status" value="1"/>
</dbReference>
<proteinExistence type="predicted"/>
<comment type="caution">
    <text evidence="5">The sequence shown here is derived from an EMBL/GenBank/DDBJ whole genome shotgun (WGS) entry which is preliminary data.</text>
</comment>
<name>A0A9D4T4E6_RHISA</name>
<dbReference type="PANTHER" id="PTHR24096:SF422">
    <property type="entry name" value="BCDNA.GH02901"/>
    <property type="match status" value="1"/>
</dbReference>
<evidence type="ECO:0000259" key="3">
    <source>
        <dbReference type="Pfam" id="PF00501"/>
    </source>
</evidence>
<organism evidence="5 6">
    <name type="scientific">Rhipicephalus sanguineus</name>
    <name type="common">Brown dog tick</name>
    <name type="synonym">Ixodes sanguineus</name>
    <dbReference type="NCBI Taxonomy" id="34632"/>
    <lineage>
        <taxon>Eukaryota</taxon>
        <taxon>Metazoa</taxon>
        <taxon>Ecdysozoa</taxon>
        <taxon>Arthropoda</taxon>
        <taxon>Chelicerata</taxon>
        <taxon>Arachnida</taxon>
        <taxon>Acari</taxon>
        <taxon>Parasitiformes</taxon>
        <taxon>Ixodida</taxon>
        <taxon>Ixodoidea</taxon>
        <taxon>Ixodidae</taxon>
        <taxon>Rhipicephalinae</taxon>
        <taxon>Rhipicephalus</taxon>
        <taxon>Rhipicephalus</taxon>
    </lineage>
</organism>
<dbReference type="InterPro" id="IPR025110">
    <property type="entry name" value="AMP-bd_C"/>
</dbReference>
<comment type="subcellular location">
    <subcellularLocation>
        <location evidence="1">Peroxisome</location>
    </subcellularLocation>
</comment>
<reference evidence="5" key="1">
    <citation type="journal article" date="2020" name="Cell">
        <title>Large-Scale Comparative Analyses of Tick Genomes Elucidate Their Genetic Diversity and Vector Capacities.</title>
        <authorList>
            <consortium name="Tick Genome and Microbiome Consortium (TIGMIC)"/>
            <person name="Jia N."/>
            <person name="Wang J."/>
            <person name="Shi W."/>
            <person name="Du L."/>
            <person name="Sun Y."/>
            <person name="Zhan W."/>
            <person name="Jiang J.F."/>
            <person name="Wang Q."/>
            <person name="Zhang B."/>
            <person name="Ji P."/>
            <person name="Bell-Sakyi L."/>
            <person name="Cui X.M."/>
            <person name="Yuan T.T."/>
            <person name="Jiang B.G."/>
            <person name="Yang W.F."/>
            <person name="Lam T.T."/>
            <person name="Chang Q.C."/>
            <person name="Ding S.J."/>
            <person name="Wang X.J."/>
            <person name="Zhu J.G."/>
            <person name="Ruan X.D."/>
            <person name="Zhao L."/>
            <person name="Wei J.T."/>
            <person name="Ye R.Z."/>
            <person name="Que T.C."/>
            <person name="Du C.H."/>
            <person name="Zhou Y.H."/>
            <person name="Cheng J.X."/>
            <person name="Dai P.F."/>
            <person name="Guo W.B."/>
            <person name="Han X.H."/>
            <person name="Huang E.J."/>
            <person name="Li L.F."/>
            <person name="Wei W."/>
            <person name="Gao Y.C."/>
            <person name="Liu J.Z."/>
            <person name="Shao H.Z."/>
            <person name="Wang X."/>
            <person name="Wang C.C."/>
            <person name="Yang T.C."/>
            <person name="Huo Q.B."/>
            <person name="Li W."/>
            <person name="Chen H.Y."/>
            <person name="Chen S.E."/>
            <person name="Zhou L.G."/>
            <person name="Ni X.B."/>
            <person name="Tian J.H."/>
            <person name="Sheng Y."/>
            <person name="Liu T."/>
            <person name="Pan Y.S."/>
            <person name="Xia L.Y."/>
            <person name="Li J."/>
            <person name="Zhao F."/>
            <person name="Cao W.C."/>
        </authorList>
    </citation>
    <scope>NUCLEOTIDE SEQUENCE</scope>
    <source>
        <strain evidence="5">Rsan-2018</strain>
    </source>
</reference>
<dbReference type="Gene3D" id="3.40.50.12780">
    <property type="entry name" value="N-terminal domain of ligase-like"/>
    <property type="match status" value="1"/>
</dbReference>
<dbReference type="InterPro" id="IPR042099">
    <property type="entry name" value="ANL_N_sf"/>
</dbReference>
<evidence type="ECO:0008006" key="7">
    <source>
        <dbReference type="Google" id="ProtNLM"/>
    </source>
</evidence>
<evidence type="ECO:0000313" key="5">
    <source>
        <dbReference type="EMBL" id="KAH7969707.1"/>
    </source>
</evidence>
<accession>A0A9D4T4E6</accession>
<dbReference type="Proteomes" id="UP000821837">
    <property type="component" value="Unassembled WGS sequence"/>
</dbReference>
<dbReference type="Pfam" id="PF13193">
    <property type="entry name" value="AMP-binding_C"/>
    <property type="match status" value="1"/>
</dbReference>
<feature type="domain" description="AMP-dependent synthetase/ligase" evidence="3">
    <location>
        <begin position="26"/>
        <end position="200"/>
    </location>
</feature>
<evidence type="ECO:0000256" key="1">
    <source>
        <dbReference type="ARBA" id="ARBA00004275"/>
    </source>
</evidence>
<feature type="domain" description="AMP-binding enzyme C-terminal" evidence="4">
    <location>
        <begin position="256"/>
        <end position="334"/>
    </location>
</feature>
<gene>
    <name evidence="5" type="ORF">HPB52_021589</name>
</gene>
<reference evidence="5" key="2">
    <citation type="submission" date="2021-09" db="EMBL/GenBank/DDBJ databases">
        <authorList>
            <person name="Jia N."/>
            <person name="Wang J."/>
            <person name="Shi W."/>
            <person name="Du L."/>
            <person name="Sun Y."/>
            <person name="Zhan W."/>
            <person name="Jiang J."/>
            <person name="Wang Q."/>
            <person name="Zhang B."/>
            <person name="Ji P."/>
            <person name="Sakyi L.B."/>
            <person name="Cui X."/>
            <person name="Yuan T."/>
            <person name="Jiang B."/>
            <person name="Yang W."/>
            <person name="Lam T.T.-Y."/>
            <person name="Chang Q."/>
            <person name="Ding S."/>
            <person name="Wang X."/>
            <person name="Zhu J."/>
            <person name="Ruan X."/>
            <person name="Zhao L."/>
            <person name="Wei J."/>
            <person name="Que T."/>
            <person name="Du C."/>
            <person name="Cheng J."/>
            <person name="Dai P."/>
            <person name="Han X."/>
            <person name="Huang E."/>
            <person name="Gao Y."/>
            <person name="Liu J."/>
            <person name="Shao H."/>
            <person name="Ye R."/>
            <person name="Li L."/>
            <person name="Wei W."/>
            <person name="Wang X."/>
            <person name="Wang C."/>
            <person name="Huo Q."/>
            <person name="Li W."/>
            <person name="Guo W."/>
            <person name="Chen H."/>
            <person name="Chen S."/>
            <person name="Zhou L."/>
            <person name="Zhou L."/>
            <person name="Ni X."/>
            <person name="Tian J."/>
            <person name="Zhou Y."/>
            <person name="Sheng Y."/>
            <person name="Liu T."/>
            <person name="Pan Y."/>
            <person name="Xia L."/>
            <person name="Li J."/>
            <person name="Zhao F."/>
            <person name="Cao W."/>
        </authorList>
    </citation>
    <scope>NUCLEOTIDE SEQUENCE</scope>
    <source>
        <strain evidence="5">Rsan-2018</strain>
        <tissue evidence="5">Larvae</tissue>
    </source>
</reference>
<evidence type="ECO:0000259" key="4">
    <source>
        <dbReference type="Pfam" id="PF13193"/>
    </source>
</evidence>
<dbReference type="GO" id="GO:0005777">
    <property type="term" value="C:peroxisome"/>
    <property type="evidence" value="ECO:0007669"/>
    <property type="project" value="UniProtKB-SubCell"/>
</dbReference>
<dbReference type="EMBL" id="JABSTV010001248">
    <property type="protein sequence ID" value="KAH7969707.1"/>
    <property type="molecule type" value="Genomic_DNA"/>
</dbReference>